<feature type="transmembrane region" description="Helical" evidence="2">
    <location>
        <begin position="6"/>
        <end position="34"/>
    </location>
</feature>
<evidence type="ECO:0000259" key="3">
    <source>
        <dbReference type="PROSITE" id="PS50076"/>
    </source>
</evidence>
<evidence type="ECO:0000256" key="1">
    <source>
        <dbReference type="ARBA" id="ARBA00023186"/>
    </source>
</evidence>
<keyword evidence="2" id="KW-0812">Transmembrane</keyword>
<gene>
    <name evidence="4" type="ORF">CJP74_02580</name>
</gene>
<dbReference type="SMART" id="SM00271">
    <property type="entry name" value="DnaJ"/>
    <property type="match status" value="1"/>
</dbReference>
<dbReference type="SUPFAM" id="SSF46565">
    <property type="entry name" value="Chaperone J-domain"/>
    <property type="match status" value="1"/>
</dbReference>
<feature type="transmembrane region" description="Helical" evidence="2">
    <location>
        <begin position="133"/>
        <end position="150"/>
    </location>
</feature>
<sequence>MKKISLTAIVGAVIGLLLFNLVGAIIGAFIGLMIDKRAQRNTAQNAEIFHRQVTNLAEIIGSLLRRSGNATTSNINDAKTLFIEEISKTYPFLDAHEIASSIDRAATDRNFDDNVSINSLRNTFALTSESRSAIYFITIVIYVYCNAVRSHGDQHLYDYIFALGTALGIPHPIIMVLLARSTDFGQNGNRSGSWSDSYYTGGGSYNNDNSYQRNHYNPNADTQKELQEAYKILGVDENVTKEELRKVKRRLLAKWHPDKAPDGKKDEYTEMSQKINAAIDLITVVKGF</sequence>
<reference evidence="4 5" key="1">
    <citation type="submission" date="2017-08" db="EMBL/GenBank/DDBJ databases">
        <title>Reclassification of Bisgaard taxon 37 and 44.</title>
        <authorList>
            <person name="Christensen H."/>
        </authorList>
    </citation>
    <scope>NUCLEOTIDE SEQUENCE [LARGE SCALE GENOMIC DNA]</scope>
    <source>
        <strain evidence="4 5">B96_4</strain>
    </source>
</reference>
<keyword evidence="2" id="KW-1133">Transmembrane helix</keyword>
<dbReference type="EMBL" id="NRJH01000020">
    <property type="protein sequence ID" value="RIY33160.1"/>
    <property type="molecule type" value="Genomic_DNA"/>
</dbReference>
<dbReference type="CDD" id="cd06257">
    <property type="entry name" value="DnaJ"/>
    <property type="match status" value="1"/>
</dbReference>
<dbReference type="Pfam" id="PF00226">
    <property type="entry name" value="DnaJ"/>
    <property type="match status" value="1"/>
</dbReference>
<dbReference type="AlphaFoldDB" id="A0A3A1Y7A5"/>
<evidence type="ECO:0000256" key="2">
    <source>
        <dbReference type="SAM" id="Phobius"/>
    </source>
</evidence>
<dbReference type="InterPro" id="IPR036869">
    <property type="entry name" value="J_dom_sf"/>
</dbReference>
<evidence type="ECO:0000313" key="5">
    <source>
        <dbReference type="Proteomes" id="UP000266258"/>
    </source>
</evidence>
<proteinExistence type="predicted"/>
<feature type="transmembrane region" description="Helical" evidence="2">
    <location>
        <begin position="156"/>
        <end position="179"/>
    </location>
</feature>
<feature type="domain" description="J" evidence="3">
    <location>
        <begin position="228"/>
        <end position="287"/>
    </location>
</feature>
<protein>
    <recommendedName>
        <fullName evidence="3">J domain-containing protein</fullName>
    </recommendedName>
</protein>
<name>A0A3A1Y7A5_9GAMM</name>
<keyword evidence="1" id="KW-0143">Chaperone</keyword>
<organism evidence="4 5">
    <name type="scientific">Psittacicella melopsittaci</name>
    <dbReference type="NCBI Taxonomy" id="2028576"/>
    <lineage>
        <taxon>Bacteria</taxon>
        <taxon>Pseudomonadati</taxon>
        <taxon>Pseudomonadota</taxon>
        <taxon>Gammaproteobacteria</taxon>
        <taxon>Pasteurellales</taxon>
        <taxon>Psittacicellaceae</taxon>
        <taxon>Psittacicella</taxon>
    </lineage>
</organism>
<evidence type="ECO:0000313" key="4">
    <source>
        <dbReference type="EMBL" id="RIY33160.1"/>
    </source>
</evidence>
<dbReference type="RefSeq" id="WP_119496720.1">
    <property type="nucleotide sequence ID" value="NZ_NRJH01000020.1"/>
</dbReference>
<dbReference type="Proteomes" id="UP000266258">
    <property type="component" value="Unassembled WGS sequence"/>
</dbReference>
<comment type="caution">
    <text evidence="4">The sequence shown here is derived from an EMBL/GenBank/DDBJ whole genome shotgun (WGS) entry which is preliminary data.</text>
</comment>
<dbReference type="PROSITE" id="PS50076">
    <property type="entry name" value="DNAJ_2"/>
    <property type="match status" value="1"/>
</dbReference>
<dbReference type="InterPro" id="IPR001623">
    <property type="entry name" value="DnaJ_domain"/>
</dbReference>
<keyword evidence="5" id="KW-1185">Reference proteome</keyword>
<accession>A0A3A1Y7A5</accession>
<keyword evidence="2" id="KW-0472">Membrane</keyword>
<dbReference type="Gene3D" id="1.10.287.110">
    <property type="entry name" value="DnaJ domain"/>
    <property type="match status" value="1"/>
</dbReference>
<dbReference type="OrthoDB" id="5674474at2"/>